<dbReference type="Proteomes" id="UP000184063">
    <property type="component" value="Unassembled WGS sequence"/>
</dbReference>
<feature type="transmembrane region" description="Helical" evidence="1">
    <location>
        <begin position="57"/>
        <end position="87"/>
    </location>
</feature>
<keyword evidence="1" id="KW-0812">Transmembrane</keyword>
<gene>
    <name evidence="2" type="ORF">ASPFODRAFT_287072</name>
</gene>
<keyword evidence="1" id="KW-1133">Transmembrane helix</keyword>
<dbReference type="EMBL" id="KV878245">
    <property type="protein sequence ID" value="OJZ83757.1"/>
    <property type="molecule type" value="Genomic_DNA"/>
</dbReference>
<dbReference type="VEuPathDB" id="FungiDB:ASPFODRAFT_287072"/>
<sequence>MQASVRWRFKLGPPISLVLLVQNMHAGSAAFLRITIVDPLSLNSWVSLVWPIYHFHFPFSAICIFYVFIFFPLSFPFSIFICFRFFYYGSQI</sequence>
<proteinExistence type="predicted"/>
<keyword evidence="1" id="KW-0472">Membrane</keyword>
<name>A0A1M3TAI3_ASPLC</name>
<reference evidence="3" key="1">
    <citation type="journal article" date="2017" name="Genome Biol.">
        <title>Comparative genomics reveals high biological diversity and specific adaptations in the industrially and medically important fungal genus Aspergillus.</title>
        <authorList>
            <person name="de Vries R.P."/>
            <person name="Riley R."/>
            <person name="Wiebenga A."/>
            <person name="Aguilar-Osorio G."/>
            <person name="Amillis S."/>
            <person name="Uchima C.A."/>
            <person name="Anderluh G."/>
            <person name="Asadollahi M."/>
            <person name="Askin M."/>
            <person name="Barry K."/>
            <person name="Battaglia E."/>
            <person name="Bayram O."/>
            <person name="Benocci T."/>
            <person name="Braus-Stromeyer S.A."/>
            <person name="Caldana C."/>
            <person name="Canovas D."/>
            <person name="Cerqueira G.C."/>
            <person name="Chen F."/>
            <person name="Chen W."/>
            <person name="Choi C."/>
            <person name="Clum A."/>
            <person name="Dos Santos R.A."/>
            <person name="Damasio A.R."/>
            <person name="Diallinas G."/>
            <person name="Emri T."/>
            <person name="Fekete E."/>
            <person name="Flipphi M."/>
            <person name="Freyberg S."/>
            <person name="Gallo A."/>
            <person name="Gournas C."/>
            <person name="Habgood R."/>
            <person name="Hainaut M."/>
            <person name="Harispe M.L."/>
            <person name="Henrissat B."/>
            <person name="Hilden K.S."/>
            <person name="Hope R."/>
            <person name="Hossain A."/>
            <person name="Karabika E."/>
            <person name="Karaffa L."/>
            <person name="Karanyi Z."/>
            <person name="Krasevec N."/>
            <person name="Kuo A."/>
            <person name="Kusch H."/>
            <person name="LaButti K."/>
            <person name="Lagendijk E.L."/>
            <person name="Lapidus A."/>
            <person name="Levasseur A."/>
            <person name="Lindquist E."/>
            <person name="Lipzen A."/>
            <person name="Logrieco A.F."/>
            <person name="MacCabe A."/>
            <person name="Maekelae M.R."/>
            <person name="Malavazi I."/>
            <person name="Melin P."/>
            <person name="Meyer V."/>
            <person name="Mielnichuk N."/>
            <person name="Miskei M."/>
            <person name="Molnar A.P."/>
            <person name="Mule G."/>
            <person name="Ngan C.Y."/>
            <person name="Orejas M."/>
            <person name="Orosz E."/>
            <person name="Ouedraogo J.P."/>
            <person name="Overkamp K.M."/>
            <person name="Park H.-S."/>
            <person name="Perrone G."/>
            <person name="Piumi F."/>
            <person name="Punt P.J."/>
            <person name="Ram A.F."/>
            <person name="Ramon A."/>
            <person name="Rauscher S."/>
            <person name="Record E."/>
            <person name="Riano-Pachon D.M."/>
            <person name="Robert V."/>
            <person name="Roehrig J."/>
            <person name="Ruller R."/>
            <person name="Salamov A."/>
            <person name="Salih N.S."/>
            <person name="Samson R.A."/>
            <person name="Sandor E."/>
            <person name="Sanguinetti M."/>
            <person name="Schuetze T."/>
            <person name="Sepcic K."/>
            <person name="Shelest E."/>
            <person name="Sherlock G."/>
            <person name="Sophianopoulou V."/>
            <person name="Squina F.M."/>
            <person name="Sun H."/>
            <person name="Susca A."/>
            <person name="Todd R.B."/>
            <person name="Tsang A."/>
            <person name="Unkles S.E."/>
            <person name="van de Wiele N."/>
            <person name="van Rossen-Uffink D."/>
            <person name="Oliveira J.V."/>
            <person name="Vesth T.C."/>
            <person name="Visser J."/>
            <person name="Yu J.-H."/>
            <person name="Zhou M."/>
            <person name="Andersen M.R."/>
            <person name="Archer D.B."/>
            <person name="Baker S.E."/>
            <person name="Benoit I."/>
            <person name="Brakhage A.A."/>
            <person name="Braus G.H."/>
            <person name="Fischer R."/>
            <person name="Frisvad J.C."/>
            <person name="Goldman G.H."/>
            <person name="Houbraken J."/>
            <person name="Oakley B."/>
            <person name="Pocsi I."/>
            <person name="Scazzocchio C."/>
            <person name="Seiboth B."/>
            <person name="vanKuyk P.A."/>
            <person name="Wortman J."/>
            <person name="Dyer P.S."/>
            <person name="Grigoriev I.V."/>
        </authorList>
    </citation>
    <scope>NUCLEOTIDE SEQUENCE [LARGE SCALE GENOMIC DNA]</scope>
    <source>
        <strain evidence="3">CBS 106.47</strain>
    </source>
</reference>
<organism evidence="2 3">
    <name type="scientific">Aspergillus luchuensis (strain CBS 106.47)</name>
    <dbReference type="NCBI Taxonomy" id="1137211"/>
    <lineage>
        <taxon>Eukaryota</taxon>
        <taxon>Fungi</taxon>
        <taxon>Dikarya</taxon>
        <taxon>Ascomycota</taxon>
        <taxon>Pezizomycotina</taxon>
        <taxon>Eurotiomycetes</taxon>
        <taxon>Eurotiomycetidae</taxon>
        <taxon>Eurotiales</taxon>
        <taxon>Aspergillaceae</taxon>
        <taxon>Aspergillus</taxon>
        <taxon>Aspergillus subgen. Circumdati</taxon>
    </lineage>
</organism>
<evidence type="ECO:0000313" key="3">
    <source>
        <dbReference type="Proteomes" id="UP000184063"/>
    </source>
</evidence>
<evidence type="ECO:0000313" key="2">
    <source>
        <dbReference type="EMBL" id="OJZ83757.1"/>
    </source>
</evidence>
<evidence type="ECO:0000256" key="1">
    <source>
        <dbReference type="SAM" id="Phobius"/>
    </source>
</evidence>
<dbReference type="AlphaFoldDB" id="A0A1M3TAI3"/>
<accession>A0A1M3TAI3</accession>
<protein>
    <submittedName>
        <fullName evidence="2">Uncharacterized protein</fullName>
    </submittedName>
</protein>